<comment type="caution">
    <text evidence="2">The sequence shown here is derived from an EMBL/GenBank/DDBJ whole genome shotgun (WGS) entry which is preliminary data.</text>
</comment>
<dbReference type="RefSeq" id="WP_194114793.1">
    <property type="nucleotide sequence ID" value="NZ_JADFUA010000001.1"/>
</dbReference>
<dbReference type="AlphaFoldDB" id="A0A8J7FX69"/>
<proteinExistence type="predicted"/>
<reference evidence="2 3" key="1">
    <citation type="submission" date="2020-10" db="EMBL/GenBank/DDBJ databases">
        <title>The genome sequence of Chitinilyticum litopenaei 4Y14.</title>
        <authorList>
            <person name="Liu Y."/>
        </authorList>
    </citation>
    <scope>NUCLEOTIDE SEQUENCE [LARGE SCALE GENOMIC DNA]</scope>
    <source>
        <strain evidence="2 3">4Y14</strain>
    </source>
</reference>
<evidence type="ECO:0000313" key="2">
    <source>
        <dbReference type="EMBL" id="MBE9608300.1"/>
    </source>
</evidence>
<dbReference type="Proteomes" id="UP000604481">
    <property type="component" value="Unassembled WGS sequence"/>
</dbReference>
<evidence type="ECO:0000259" key="1">
    <source>
        <dbReference type="Pfam" id="PF10077"/>
    </source>
</evidence>
<sequence>MPVSSRPCTISLNRIHLAGAIGQALLALTLGLTLGCATANAKSISQRAADDEVTHMSHDDPAMRRAMAKAKATLDDFLLRAAQPASGTHSYALKVAISDGRNTEYFWFGDFTGKGKQFSGILNNEPRLIKGLRSGQTLSFKREQIVDWTYMDDKQHRMFGNFTACALLTREPAEEAAQFQKQYGLQCD</sequence>
<dbReference type="EMBL" id="JADFUA010000001">
    <property type="protein sequence ID" value="MBE9608300.1"/>
    <property type="molecule type" value="Genomic_DNA"/>
</dbReference>
<accession>A0A8J7FX69</accession>
<organism evidence="2 3">
    <name type="scientific">Chitinilyticum piscinae</name>
    <dbReference type="NCBI Taxonomy" id="2866724"/>
    <lineage>
        <taxon>Bacteria</taxon>
        <taxon>Pseudomonadati</taxon>
        <taxon>Pseudomonadota</taxon>
        <taxon>Betaproteobacteria</taxon>
        <taxon>Neisseriales</taxon>
        <taxon>Chitinibacteraceae</taxon>
        <taxon>Chitinilyticum</taxon>
    </lineage>
</organism>
<name>A0A8J7FX69_9NEIS</name>
<dbReference type="InterPro" id="IPR018756">
    <property type="entry name" value="DUF2314"/>
</dbReference>
<protein>
    <submittedName>
        <fullName evidence="2">DUF2314 domain-containing protein</fullName>
    </submittedName>
</protein>
<keyword evidence="3" id="KW-1185">Reference proteome</keyword>
<gene>
    <name evidence="2" type="ORF">INR99_02955</name>
</gene>
<evidence type="ECO:0000313" key="3">
    <source>
        <dbReference type="Proteomes" id="UP000604481"/>
    </source>
</evidence>
<dbReference type="Pfam" id="PF10077">
    <property type="entry name" value="DUF2314"/>
    <property type="match status" value="1"/>
</dbReference>
<feature type="domain" description="DUF2314" evidence="1">
    <location>
        <begin position="60"/>
        <end position="186"/>
    </location>
</feature>